<feature type="compositionally biased region" description="Polar residues" evidence="2">
    <location>
        <begin position="73"/>
        <end position="84"/>
    </location>
</feature>
<keyword evidence="4" id="KW-1185">Reference proteome</keyword>
<feature type="region of interest" description="Disordered" evidence="2">
    <location>
        <begin position="1"/>
        <end position="30"/>
    </location>
</feature>
<dbReference type="AlphaFoldDB" id="A0A9Q3PBE1"/>
<dbReference type="Gene3D" id="1.20.5.300">
    <property type="match status" value="1"/>
</dbReference>
<dbReference type="EMBL" id="AVOT02060047">
    <property type="protein sequence ID" value="MBW0553596.1"/>
    <property type="molecule type" value="Genomic_DNA"/>
</dbReference>
<evidence type="ECO:0000256" key="1">
    <source>
        <dbReference type="SAM" id="Coils"/>
    </source>
</evidence>
<evidence type="ECO:0000313" key="4">
    <source>
        <dbReference type="Proteomes" id="UP000765509"/>
    </source>
</evidence>
<organism evidence="3 4">
    <name type="scientific">Austropuccinia psidii MF-1</name>
    <dbReference type="NCBI Taxonomy" id="1389203"/>
    <lineage>
        <taxon>Eukaryota</taxon>
        <taxon>Fungi</taxon>
        <taxon>Dikarya</taxon>
        <taxon>Basidiomycota</taxon>
        <taxon>Pucciniomycotina</taxon>
        <taxon>Pucciniomycetes</taxon>
        <taxon>Pucciniales</taxon>
        <taxon>Sphaerophragmiaceae</taxon>
        <taxon>Austropuccinia</taxon>
    </lineage>
</organism>
<reference evidence="3" key="1">
    <citation type="submission" date="2021-03" db="EMBL/GenBank/DDBJ databases">
        <title>Draft genome sequence of rust myrtle Austropuccinia psidii MF-1, a brazilian biotype.</title>
        <authorList>
            <person name="Quecine M.C."/>
            <person name="Pachon D.M.R."/>
            <person name="Bonatelli M.L."/>
            <person name="Correr F.H."/>
            <person name="Franceschini L.M."/>
            <person name="Leite T.F."/>
            <person name="Margarido G.R.A."/>
            <person name="Almeida C.A."/>
            <person name="Ferrarezi J.A."/>
            <person name="Labate C.A."/>
        </authorList>
    </citation>
    <scope>NUCLEOTIDE SEQUENCE</scope>
    <source>
        <strain evidence="3">MF-1</strain>
    </source>
</reference>
<protein>
    <submittedName>
        <fullName evidence="3">Uncharacterized protein</fullName>
    </submittedName>
</protein>
<comment type="caution">
    <text evidence="3">The sequence shown here is derived from an EMBL/GenBank/DDBJ whole genome shotgun (WGS) entry which is preliminary data.</text>
</comment>
<evidence type="ECO:0000256" key="2">
    <source>
        <dbReference type="SAM" id="MobiDB-lite"/>
    </source>
</evidence>
<keyword evidence="1" id="KW-0175">Coiled coil</keyword>
<dbReference type="Proteomes" id="UP000765509">
    <property type="component" value="Unassembled WGS sequence"/>
</dbReference>
<gene>
    <name evidence="3" type="ORF">O181_093311</name>
</gene>
<proteinExistence type="predicted"/>
<feature type="compositionally biased region" description="Polar residues" evidence="2">
    <location>
        <begin position="16"/>
        <end position="25"/>
    </location>
</feature>
<sequence>MRTGDPTRLPGGFTPLRNQQISDQESPYFPIPGRIQERKRIIGQEQDFFQPEEERFRSYDPEVVGTAERSTRKQQTVVSTSPEASSPKIRNDISTKIKHNSVIPESTISSNTLWPKFSQFVEKAQKEVEKLHESISRLQEVYTLQTKTIHTLQEDYTKLIKVSEETKRALNQVLQEQNQCKREIEYLDQDIDKLSNF</sequence>
<evidence type="ECO:0000313" key="3">
    <source>
        <dbReference type="EMBL" id="MBW0553596.1"/>
    </source>
</evidence>
<feature type="coiled-coil region" evidence="1">
    <location>
        <begin position="121"/>
        <end position="183"/>
    </location>
</feature>
<feature type="region of interest" description="Disordered" evidence="2">
    <location>
        <begin position="47"/>
        <end position="88"/>
    </location>
</feature>
<accession>A0A9Q3PBE1</accession>
<name>A0A9Q3PBE1_9BASI</name>